<dbReference type="RefSeq" id="WP_061858312.1">
    <property type="nucleotide sequence ID" value="NZ_LTBB01000006.1"/>
</dbReference>
<dbReference type="InterPro" id="IPR015942">
    <property type="entry name" value="Asp/Glu/hydantoin_racemase"/>
</dbReference>
<dbReference type="SUPFAM" id="SSF53681">
    <property type="entry name" value="Aspartate/glutamate racemase"/>
    <property type="match status" value="1"/>
</dbReference>
<dbReference type="Proteomes" id="UP000075374">
    <property type="component" value="Unassembled WGS sequence"/>
</dbReference>
<evidence type="ECO:0000313" key="2">
    <source>
        <dbReference type="Proteomes" id="UP000075374"/>
    </source>
</evidence>
<gene>
    <name evidence="1" type="primary">murI</name>
    <name evidence="1" type="ORF">CLCOL_14650</name>
</gene>
<sequence length="217" mass="24139">MKNTKIAIIAGTPVDTKLGVNFLISKGVQAFGYPISSTPEEQSALQILSAETLTEQVRSRIKEIKNDGFETVVIYCNSMSAAVNMDKLSSQEDINIITPYNAYRQIAKKYNLIGLMTANNQSAAGIEKVIQTENPNCNVLGMSILPLVIEIEKDTSSDKIIEKFSLKKLLEFYINNKVEAILLGCTHFPCLKKELEKLTCIPIIDPAELMFKTIIEF</sequence>
<name>A0A151AN26_9CLOT</name>
<comment type="caution">
    <text evidence="1">The sequence shown here is derived from an EMBL/GenBank/DDBJ whole genome shotgun (WGS) entry which is preliminary data.</text>
</comment>
<dbReference type="EMBL" id="LTBB01000006">
    <property type="protein sequence ID" value="KYH29025.1"/>
    <property type="molecule type" value="Genomic_DNA"/>
</dbReference>
<dbReference type="AlphaFoldDB" id="A0A151AN26"/>
<dbReference type="STRING" id="1121305.CLCOL_14650"/>
<proteinExistence type="predicted"/>
<protein>
    <submittedName>
        <fullName evidence="1">Glutamate racemase</fullName>
        <ecNumber evidence="1">5.1.1.3</ecNumber>
    </submittedName>
</protein>
<dbReference type="EC" id="5.1.1.3" evidence="1"/>
<dbReference type="GO" id="GO:0008881">
    <property type="term" value="F:glutamate racemase activity"/>
    <property type="evidence" value="ECO:0007669"/>
    <property type="project" value="UniProtKB-EC"/>
</dbReference>
<organism evidence="1 2">
    <name type="scientific">Clostridium colicanis DSM 13634</name>
    <dbReference type="NCBI Taxonomy" id="1121305"/>
    <lineage>
        <taxon>Bacteria</taxon>
        <taxon>Bacillati</taxon>
        <taxon>Bacillota</taxon>
        <taxon>Clostridia</taxon>
        <taxon>Eubacteriales</taxon>
        <taxon>Clostridiaceae</taxon>
        <taxon>Clostridium</taxon>
    </lineage>
</organism>
<dbReference type="InterPro" id="IPR033134">
    <property type="entry name" value="Asp/Glu_racemase_AS_2"/>
</dbReference>
<dbReference type="Pfam" id="PF01177">
    <property type="entry name" value="Asp_Glu_race"/>
    <property type="match status" value="1"/>
</dbReference>
<keyword evidence="2" id="KW-1185">Reference proteome</keyword>
<dbReference type="PROSITE" id="PS00924">
    <property type="entry name" value="ASP_GLU_RACEMASE_2"/>
    <property type="match status" value="1"/>
</dbReference>
<reference evidence="1 2" key="1">
    <citation type="submission" date="2016-02" db="EMBL/GenBank/DDBJ databases">
        <title>Genome sequence of Clostridium colicanis DSM 13634.</title>
        <authorList>
            <person name="Poehlein A."/>
            <person name="Daniel R."/>
        </authorList>
    </citation>
    <scope>NUCLEOTIDE SEQUENCE [LARGE SCALE GENOMIC DNA]</scope>
    <source>
        <strain evidence="1 2">DSM 13634</strain>
    </source>
</reference>
<dbReference type="Gene3D" id="3.40.50.1860">
    <property type="match status" value="2"/>
</dbReference>
<dbReference type="InterPro" id="IPR001920">
    <property type="entry name" value="Asp/Glu_race"/>
</dbReference>
<accession>A0A151AN26</accession>
<dbReference type="PATRIC" id="fig|1121305.3.peg.1471"/>
<keyword evidence="1" id="KW-0413">Isomerase</keyword>
<evidence type="ECO:0000313" key="1">
    <source>
        <dbReference type="EMBL" id="KYH29025.1"/>
    </source>
</evidence>